<dbReference type="GO" id="GO:0003677">
    <property type="term" value="F:DNA binding"/>
    <property type="evidence" value="ECO:0007669"/>
    <property type="project" value="InterPro"/>
</dbReference>
<dbReference type="Gene3D" id="1.10.260.40">
    <property type="entry name" value="lambda repressor-like DNA-binding domains"/>
    <property type="match status" value="1"/>
</dbReference>
<dbReference type="OrthoDB" id="2475196at2"/>
<evidence type="ECO:0000313" key="2">
    <source>
        <dbReference type="EMBL" id="SUN76024.1"/>
    </source>
</evidence>
<dbReference type="Pfam" id="PF01381">
    <property type="entry name" value="HTH_3"/>
    <property type="match status" value="1"/>
</dbReference>
<dbReference type="AlphaFoldDB" id="A0A380KY02"/>
<organism evidence="2 3">
    <name type="scientific">Streptococcus massiliensis</name>
    <dbReference type="NCBI Taxonomy" id="313439"/>
    <lineage>
        <taxon>Bacteria</taxon>
        <taxon>Bacillati</taxon>
        <taxon>Bacillota</taxon>
        <taxon>Bacilli</taxon>
        <taxon>Lactobacillales</taxon>
        <taxon>Streptococcaceae</taxon>
        <taxon>Streptococcus</taxon>
    </lineage>
</organism>
<gene>
    <name evidence="2" type="ORF">NCTC13765_00469</name>
</gene>
<dbReference type="EMBL" id="UHFR01000005">
    <property type="protein sequence ID" value="SUN76024.1"/>
    <property type="molecule type" value="Genomic_DNA"/>
</dbReference>
<sequence>MFDHERLKNRRLALNLRPKDIYVILGVTKATYANWESGARVPQEHDIKKLEMIFDVEEDYFIDKTHIVEVFPKLSDTNKRLVETYAHDLYLQQLESER</sequence>
<dbReference type="CDD" id="cd00093">
    <property type="entry name" value="HTH_XRE"/>
    <property type="match status" value="1"/>
</dbReference>
<dbReference type="InterPro" id="IPR010982">
    <property type="entry name" value="Lambda_DNA-bd_dom_sf"/>
</dbReference>
<dbReference type="STRING" id="1123307.GCA_000380065_01486"/>
<dbReference type="RefSeq" id="WP_018372196.1">
    <property type="nucleotide sequence ID" value="NZ_UHFR01000005.1"/>
</dbReference>
<proteinExistence type="predicted"/>
<dbReference type="PROSITE" id="PS50943">
    <property type="entry name" value="HTH_CROC1"/>
    <property type="match status" value="1"/>
</dbReference>
<accession>A0A380KY02</accession>
<name>A0A380KY02_9STRE</name>
<dbReference type="SMART" id="SM00530">
    <property type="entry name" value="HTH_XRE"/>
    <property type="match status" value="1"/>
</dbReference>
<reference evidence="2" key="1">
    <citation type="submission" date="2018-06" db="EMBL/GenBank/DDBJ databases">
        <authorList>
            <consortium name="Pathogen Informatics"/>
            <person name="Doyle S."/>
        </authorList>
    </citation>
    <scope>NUCLEOTIDE SEQUENCE [LARGE SCALE GENOMIC DNA]</scope>
    <source>
        <strain evidence="2">NCTC13765</strain>
    </source>
</reference>
<dbReference type="InterPro" id="IPR001387">
    <property type="entry name" value="Cro/C1-type_HTH"/>
</dbReference>
<evidence type="ECO:0000313" key="3">
    <source>
        <dbReference type="Proteomes" id="UP000254634"/>
    </source>
</evidence>
<feature type="domain" description="HTH cro/C1-type" evidence="1">
    <location>
        <begin position="7"/>
        <end position="61"/>
    </location>
</feature>
<keyword evidence="3" id="KW-1185">Reference proteome</keyword>
<dbReference type="Proteomes" id="UP000254634">
    <property type="component" value="Unassembled WGS sequence"/>
</dbReference>
<dbReference type="SUPFAM" id="SSF47413">
    <property type="entry name" value="lambda repressor-like DNA-binding domains"/>
    <property type="match status" value="1"/>
</dbReference>
<protein>
    <submittedName>
        <fullName evidence="2">Putative transcriptional repressor</fullName>
    </submittedName>
</protein>
<evidence type="ECO:0000259" key="1">
    <source>
        <dbReference type="PROSITE" id="PS50943"/>
    </source>
</evidence>